<name>A0A6P1SV71_9RHOB</name>
<keyword evidence="2" id="KW-0663">Pyridoxal phosphate</keyword>
<dbReference type="Pfam" id="PF00155">
    <property type="entry name" value="Aminotran_1_2"/>
    <property type="match status" value="1"/>
</dbReference>
<keyword evidence="8" id="KW-1185">Reference proteome</keyword>
<dbReference type="GO" id="GO:0003677">
    <property type="term" value="F:DNA binding"/>
    <property type="evidence" value="ECO:0007669"/>
    <property type="project" value="UniProtKB-KW"/>
</dbReference>
<dbReference type="SUPFAM" id="SSF53383">
    <property type="entry name" value="PLP-dependent transferases"/>
    <property type="match status" value="1"/>
</dbReference>
<dbReference type="PROSITE" id="PS50949">
    <property type="entry name" value="HTH_GNTR"/>
    <property type="match status" value="1"/>
</dbReference>
<dbReference type="InterPro" id="IPR015424">
    <property type="entry name" value="PyrdxlP-dep_Trfase"/>
</dbReference>
<keyword evidence="7" id="KW-0808">Transferase</keyword>
<dbReference type="PANTHER" id="PTHR46577:SF1">
    <property type="entry name" value="HTH-TYPE TRANSCRIPTIONAL REGULATORY PROTEIN GABR"/>
    <property type="match status" value="1"/>
</dbReference>
<sequence length="453" mass="49187">MLNWAPPTDRSGKPRYLELADAIARDVTAGRLRPGDRLPPQRKLAERLGVDFTTVSRGYAEARARGLVESHVGRGTFISDASARIQTRELRRSGDRDLTMNLPPEPTDPDLLRRMREGLETVAVNMVDLLRYQSSTGGQVDKEAASSWLSLRGMVPTLDRVAITPGAHPTIMAILMLLTEPGDCILSEGVSYSGTRGIAARLRLQQVGLAEDDEGILPDALEAAIAAHRPKLLYLNPTLNNPTTRTVSLARRQAIAEILLAHDLPLIEDDAYGFIPPHPPAPIASMAPGLTWHIGGLAKCIGAGLRLAYTVAPSARLARDLAQCLKSISVMPSPVSMALATRWIEDGTADQIRRFVRTETSERQKIAARVFEGFTFAADPHAFNIWLTLPEGRSRADVVGRMAGASIGIMPSDVFTILGTPTEALRVCLGGEIDRPRLEDGLGQLAHILQSDY</sequence>
<evidence type="ECO:0000256" key="2">
    <source>
        <dbReference type="ARBA" id="ARBA00022898"/>
    </source>
</evidence>
<evidence type="ECO:0000313" key="7">
    <source>
        <dbReference type="EMBL" id="QHQ34348.1"/>
    </source>
</evidence>
<dbReference type="GO" id="GO:0008483">
    <property type="term" value="F:transaminase activity"/>
    <property type="evidence" value="ECO:0007669"/>
    <property type="project" value="UniProtKB-KW"/>
</dbReference>
<protein>
    <submittedName>
        <fullName evidence="7">Aminotransferase class I/II-fold pyridoxal phosphate-dependent enzyme</fullName>
    </submittedName>
</protein>
<keyword evidence="7" id="KW-0032">Aminotransferase</keyword>
<keyword evidence="4" id="KW-0238">DNA-binding</keyword>
<keyword evidence="5" id="KW-0804">Transcription</keyword>
<accession>A0A6P1SV71</accession>
<dbReference type="Proteomes" id="UP000464495">
    <property type="component" value="Chromosome"/>
</dbReference>
<dbReference type="InterPro" id="IPR036388">
    <property type="entry name" value="WH-like_DNA-bd_sf"/>
</dbReference>
<organism evidence="7 8">
    <name type="scientific">Algicella marina</name>
    <dbReference type="NCBI Taxonomy" id="2683284"/>
    <lineage>
        <taxon>Bacteria</taxon>
        <taxon>Pseudomonadati</taxon>
        <taxon>Pseudomonadota</taxon>
        <taxon>Alphaproteobacteria</taxon>
        <taxon>Rhodobacterales</taxon>
        <taxon>Paracoccaceae</taxon>
        <taxon>Algicella</taxon>
    </lineage>
</organism>
<dbReference type="AlphaFoldDB" id="A0A6P1SV71"/>
<evidence type="ECO:0000256" key="3">
    <source>
        <dbReference type="ARBA" id="ARBA00023015"/>
    </source>
</evidence>
<evidence type="ECO:0000313" key="8">
    <source>
        <dbReference type="Proteomes" id="UP000464495"/>
    </source>
</evidence>
<evidence type="ECO:0000259" key="6">
    <source>
        <dbReference type="PROSITE" id="PS50949"/>
    </source>
</evidence>
<evidence type="ECO:0000256" key="5">
    <source>
        <dbReference type="ARBA" id="ARBA00023163"/>
    </source>
</evidence>
<dbReference type="InterPro" id="IPR015421">
    <property type="entry name" value="PyrdxlP-dep_Trfase_major"/>
</dbReference>
<dbReference type="KEGG" id="amaq:GO499_03685"/>
<feature type="domain" description="HTH gntR-type" evidence="6">
    <location>
        <begin position="13"/>
        <end position="81"/>
    </location>
</feature>
<dbReference type="GO" id="GO:0030170">
    <property type="term" value="F:pyridoxal phosphate binding"/>
    <property type="evidence" value="ECO:0007669"/>
    <property type="project" value="InterPro"/>
</dbReference>
<reference evidence="7 8" key="1">
    <citation type="submission" date="2019-12" db="EMBL/GenBank/DDBJ databases">
        <title>Complete genome sequence of Algicella marina strain 9Alg 56(T) isolated from the red alga Tichocarpus crinitus.</title>
        <authorList>
            <person name="Kim S.-G."/>
            <person name="Nedashkovskaya O.I."/>
        </authorList>
    </citation>
    <scope>NUCLEOTIDE SEQUENCE [LARGE SCALE GENOMIC DNA]</scope>
    <source>
        <strain evidence="7 8">9Alg 56</strain>
    </source>
</reference>
<comment type="similarity">
    <text evidence="1">In the C-terminal section; belongs to the class-I pyridoxal-phosphate-dependent aminotransferase family.</text>
</comment>
<proteinExistence type="inferred from homology"/>
<dbReference type="CDD" id="cd00609">
    <property type="entry name" value="AAT_like"/>
    <property type="match status" value="1"/>
</dbReference>
<evidence type="ECO:0000256" key="1">
    <source>
        <dbReference type="ARBA" id="ARBA00005384"/>
    </source>
</evidence>
<dbReference type="InterPro" id="IPR036390">
    <property type="entry name" value="WH_DNA-bd_sf"/>
</dbReference>
<gene>
    <name evidence="7" type="ORF">GO499_03685</name>
</gene>
<dbReference type="Gene3D" id="3.40.640.10">
    <property type="entry name" value="Type I PLP-dependent aspartate aminotransferase-like (Major domain)"/>
    <property type="match status" value="1"/>
</dbReference>
<dbReference type="SMART" id="SM00345">
    <property type="entry name" value="HTH_GNTR"/>
    <property type="match status" value="1"/>
</dbReference>
<evidence type="ECO:0000256" key="4">
    <source>
        <dbReference type="ARBA" id="ARBA00023125"/>
    </source>
</evidence>
<dbReference type="InterPro" id="IPR051446">
    <property type="entry name" value="HTH_trans_reg/aminotransferase"/>
</dbReference>
<dbReference type="Gene3D" id="1.10.10.10">
    <property type="entry name" value="Winged helix-like DNA-binding domain superfamily/Winged helix DNA-binding domain"/>
    <property type="match status" value="1"/>
</dbReference>
<dbReference type="SUPFAM" id="SSF46785">
    <property type="entry name" value="Winged helix' DNA-binding domain"/>
    <property type="match status" value="1"/>
</dbReference>
<keyword evidence="3" id="KW-0805">Transcription regulation</keyword>
<dbReference type="GO" id="GO:0003700">
    <property type="term" value="F:DNA-binding transcription factor activity"/>
    <property type="evidence" value="ECO:0007669"/>
    <property type="project" value="InterPro"/>
</dbReference>
<dbReference type="InterPro" id="IPR015422">
    <property type="entry name" value="PyrdxlP-dep_Trfase_small"/>
</dbReference>
<dbReference type="InterPro" id="IPR004839">
    <property type="entry name" value="Aminotransferase_I/II_large"/>
</dbReference>
<dbReference type="Gene3D" id="3.90.1150.10">
    <property type="entry name" value="Aspartate Aminotransferase, domain 1"/>
    <property type="match status" value="1"/>
</dbReference>
<dbReference type="RefSeq" id="WP_161860919.1">
    <property type="nucleotide sequence ID" value="NZ_CP046620.1"/>
</dbReference>
<dbReference type="EMBL" id="CP046620">
    <property type="protein sequence ID" value="QHQ34348.1"/>
    <property type="molecule type" value="Genomic_DNA"/>
</dbReference>
<dbReference type="Pfam" id="PF00392">
    <property type="entry name" value="GntR"/>
    <property type="match status" value="1"/>
</dbReference>
<dbReference type="PANTHER" id="PTHR46577">
    <property type="entry name" value="HTH-TYPE TRANSCRIPTIONAL REGULATORY PROTEIN GABR"/>
    <property type="match status" value="1"/>
</dbReference>
<dbReference type="InterPro" id="IPR000524">
    <property type="entry name" value="Tscrpt_reg_HTH_GntR"/>
</dbReference>
<dbReference type="CDD" id="cd07377">
    <property type="entry name" value="WHTH_GntR"/>
    <property type="match status" value="1"/>
</dbReference>